<accession>A0ABW1V451</accession>
<protein>
    <submittedName>
        <fullName evidence="1">CD3324 family protein</fullName>
    </submittedName>
</protein>
<dbReference type="InterPro" id="IPR009057">
    <property type="entry name" value="Homeodomain-like_sf"/>
</dbReference>
<comment type="caution">
    <text evidence="1">The sequence shown here is derived from an EMBL/GenBank/DDBJ whole genome shotgun (WGS) entry which is preliminary data.</text>
</comment>
<dbReference type="NCBIfam" id="NF040785">
    <property type="entry name" value="CD3324_fam"/>
    <property type="match status" value="1"/>
</dbReference>
<evidence type="ECO:0000313" key="1">
    <source>
        <dbReference type="EMBL" id="MFC6333238.1"/>
    </source>
</evidence>
<dbReference type="InterPro" id="IPR049739">
    <property type="entry name" value="YraL-like"/>
</dbReference>
<dbReference type="EMBL" id="JBHSTE010000003">
    <property type="protein sequence ID" value="MFC6333238.1"/>
    <property type="molecule type" value="Genomic_DNA"/>
</dbReference>
<name>A0ABW1V451_9BACL</name>
<dbReference type="RefSeq" id="WP_379234486.1">
    <property type="nucleotide sequence ID" value="NZ_JBHSTE010000003.1"/>
</dbReference>
<dbReference type="InterPro" id="IPR052411">
    <property type="entry name" value="c-mor_Regulatory_Protein"/>
</dbReference>
<dbReference type="SUPFAM" id="SSF46689">
    <property type="entry name" value="Homeodomain-like"/>
    <property type="match status" value="1"/>
</dbReference>
<sequence length="182" mass="21471">MKKYVNAKQVLPDLLIEEIQKYIQGSYIYIPKTERVAWGASTGIRDELNQRNEQIRKLYKNGFEVLKLAELYGLSEERIRAIIYGYIYPIKKNTDEVIKAQNEQQVNKIEAMRLFQEKSQKYELPLVVVDVKTDILDDKSILFFYCKSNTDIEIDWNGLNWRELGKELSEIFEHTIGIRETV</sequence>
<organism evidence="1 2">
    <name type="scientific">Paenibacillus septentrionalis</name>
    <dbReference type="NCBI Taxonomy" id="429342"/>
    <lineage>
        <taxon>Bacteria</taxon>
        <taxon>Bacillati</taxon>
        <taxon>Bacillota</taxon>
        <taxon>Bacilli</taxon>
        <taxon>Bacillales</taxon>
        <taxon>Paenibacillaceae</taxon>
        <taxon>Paenibacillus</taxon>
    </lineage>
</organism>
<dbReference type="Gene3D" id="1.10.10.60">
    <property type="entry name" value="Homeodomain-like"/>
    <property type="match status" value="1"/>
</dbReference>
<reference evidence="2" key="1">
    <citation type="journal article" date="2019" name="Int. J. Syst. Evol. Microbiol.">
        <title>The Global Catalogue of Microorganisms (GCM) 10K type strain sequencing project: providing services to taxonomists for standard genome sequencing and annotation.</title>
        <authorList>
            <consortium name="The Broad Institute Genomics Platform"/>
            <consortium name="The Broad Institute Genome Sequencing Center for Infectious Disease"/>
            <person name="Wu L."/>
            <person name="Ma J."/>
        </authorList>
    </citation>
    <scope>NUCLEOTIDE SEQUENCE [LARGE SCALE GENOMIC DNA]</scope>
    <source>
        <strain evidence="2">PCU 280</strain>
    </source>
</reference>
<dbReference type="Proteomes" id="UP001596233">
    <property type="component" value="Unassembled WGS sequence"/>
</dbReference>
<proteinExistence type="predicted"/>
<dbReference type="PANTHER" id="PTHR37812:SF1">
    <property type="entry name" value="MU-LIKE PROPHAGE FLUMU PROTEIN C"/>
    <property type="match status" value="1"/>
</dbReference>
<gene>
    <name evidence="1" type="ORF">ACFP56_11435</name>
</gene>
<evidence type="ECO:0000313" key="2">
    <source>
        <dbReference type="Proteomes" id="UP001596233"/>
    </source>
</evidence>
<dbReference type="PANTHER" id="PTHR37812">
    <property type="entry name" value="MU-LIKE PROPHAGE FLUMU PROTEIN C"/>
    <property type="match status" value="1"/>
</dbReference>
<keyword evidence="2" id="KW-1185">Reference proteome</keyword>